<organism evidence="1 2">
    <name type="scientific">Haematococcus lacustris</name>
    <name type="common">Green alga</name>
    <name type="synonym">Haematococcus pluvialis</name>
    <dbReference type="NCBI Taxonomy" id="44745"/>
    <lineage>
        <taxon>Eukaryota</taxon>
        <taxon>Viridiplantae</taxon>
        <taxon>Chlorophyta</taxon>
        <taxon>core chlorophytes</taxon>
        <taxon>Chlorophyceae</taxon>
        <taxon>CS clade</taxon>
        <taxon>Chlamydomonadales</taxon>
        <taxon>Haematococcaceae</taxon>
        <taxon>Haematococcus</taxon>
    </lineage>
</organism>
<dbReference type="EMBL" id="BLLF01001204">
    <property type="protein sequence ID" value="GFH17809.1"/>
    <property type="molecule type" value="Genomic_DNA"/>
</dbReference>
<name>A0A699ZEL3_HAELA</name>
<dbReference type="AlphaFoldDB" id="A0A699ZEL3"/>
<reference evidence="1 2" key="1">
    <citation type="submission" date="2020-02" db="EMBL/GenBank/DDBJ databases">
        <title>Draft genome sequence of Haematococcus lacustris strain NIES-144.</title>
        <authorList>
            <person name="Morimoto D."/>
            <person name="Nakagawa S."/>
            <person name="Yoshida T."/>
            <person name="Sawayama S."/>
        </authorList>
    </citation>
    <scope>NUCLEOTIDE SEQUENCE [LARGE SCALE GENOMIC DNA]</scope>
    <source>
        <strain evidence="1 2">NIES-144</strain>
    </source>
</reference>
<sequence>MDTVSGLHSWQRSGQEGIPPYSMRDMCLVACEAT</sequence>
<gene>
    <name evidence="1" type="ORF">HaLaN_14513</name>
</gene>
<protein>
    <submittedName>
        <fullName evidence="1">Uncharacterized protein</fullName>
    </submittedName>
</protein>
<accession>A0A699ZEL3</accession>
<dbReference type="Proteomes" id="UP000485058">
    <property type="component" value="Unassembled WGS sequence"/>
</dbReference>
<evidence type="ECO:0000313" key="2">
    <source>
        <dbReference type="Proteomes" id="UP000485058"/>
    </source>
</evidence>
<evidence type="ECO:0000313" key="1">
    <source>
        <dbReference type="EMBL" id="GFH17809.1"/>
    </source>
</evidence>
<proteinExistence type="predicted"/>
<feature type="non-terminal residue" evidence="1">
    <location>
        <position position="1"/>
    </location>
</feature>
<keyword evidence="2" id="KW-1185">Reference proteome</keyword>
<comment type="caution">
    <text evidence="1">The sequence shown here is derived from an EMBL/GenBank/DDBJ whole genome shotgun (WGS) entry which is preliminary data.</text>
</comment>